<evidence type="ECO:0000256" key="4">
    <source>
        <dbReference type="ARBA" id="ARBA00022475"/>
    </source>
</evidence>
<evidence type="ECO:0000256" key="5">
    <source>
        <dbReference type="ARBA" id="ARBA00022618"/>
    </source>
</evidence>
<reference evidence="13 14" key="1">
    <citation type="journal article" date="2016" name="Nat. Commun.">
        <title>Thousands of microbial genomes shed light on interconnected biogeochemical processes in an aquifer system.</title>
        <authorList>
            <person name="Anantharaman K."/>
            <person name="Brown C.T."/>
            <person name="Hug L.A."/>
            <person name="Sharon I."/>
            <person name="Castelle C.J."/>
            <person name="Probst A.J."/>
            <person name="Thomas B.C."/>
            <person name="Singh A."/>
            <person name="Wilkins M.J."/>
            <person name="Karaoz U."/>
            <person name="Brodie E.L."/>
            <person name="Williams K.H."/>
            <person name="Hubbard S.S."/>
            <person name="Banfield J.F."/>
        </authorList>
    </citation>
    <scope>NUCLEOTIDE SEQUENCE [LARGE SCALE GENOMIC DNA]</scope>
</reference>
<evidence type="ECO:0000256" key="6">
    <source>
        <dbReference type="ARBA" id="ARBA00022692"/>
    </source>
</evidence>
<keyword evidence="9" id="KW-0131">Cell cycle</keyword>
<protein>
    <recommendedName>
        <fullName evidence="3">Cell division protein FtsX</fullName>
    </recommendedName>
</protein>
<dbReference type="Pfam" id="PF02687">
    <property type="entry name" value="FtsX"/>
    <property type="match status" value="1"/>
</dbReference>
<comment type="subcellular location">
    <subcellularLocation>
        <location evidence="1">Cell membrane</location>
        <topology evidence="1">Multi-pass membrane protein</topology>
    </subcellularLocation>
</comment>
<comment type="similarity">
    <text evidence="2">Belongs to the ABC-4 integral membrane protein family. FtsX subfamily.</text>
</comment>
<name>A0A1F6MFB9_9BACT</name>
<dbReference type="STRING" id="1798683.A3C90_03390"/>
<feature type="transmembrane region" description="Helical" evidence="10">
    <location>
        <begin position="237"/>
        <end position="265"/>
    </location>
</feature>
<evidence type="ECO:0000256" key="2">
    <source>
        <dbReference type="ARBA" id="ARBA00007379"/>
    </source>
</evidence>
<dbReference type="EMBL" id="MFQE01000050">
    <property type="protein sequence ID" value="OGH70341.1"/>
    <property type="molecule type" value="Genomic_DNA"/>
</dbReference>
<evidence type="ECO:0000259" key="11">
    <source>
        <dbReference type="Pfam" id="PF02687"/>
    </source>
</evidence>
<evidence type="ECO:0000313" key="14">
    <source>
        <dbReference type="Proteomes" id="UP000177457"/>
    </source>
</evidence>
<dbReference type="InterPro" id="IPR040690">
    <property type="entry name" value="FtsX_ECD"/>
</dbReference>
<evidence type="ECO:0000256" key="9">
    <source>
        <dbReference type="ARBA" id="ARBA00023306"/>
    </source>
</evidence>
<keyword evidence="8 10" id="KW-0472">Membrane</keyword>
<dbReference type="PANTHER" id="PTHR47755:SF1">
    <property type="entry name" value="CELL DIVISION PROTEIN FTSX"/>
    <property type="match status" value="1"/>
</dbReference>
<keyword evidence="4" id="KW-1003">Cell membrane</keyword>
<evidence type="ECO:0000256" key="10">
    <source>
        <dbReference type="SAM" id="Phobius"/>
    </source>
</evidence>
<gene>
    <name evidence="13" type="ORF">A3C90_03390</name>
</gene>
<feature type="domain" description="FtsX extracellular" evidence="12">
    <location>
        <begin position="27"/>
        <end position="113"/>
    </location>
</feature>
<evidence type="ECO:0000256" key="8">
    <source>
        <dbReference type="ARBA" id="ARBA00023136"/>
    </source>
</evidence>
<dbReference type="Pfam" id="PF18075">
    <property type="entry name" value="FtsX_ECD"/>
    <property type="match status" value="1"/>
</dbReference>
<keyword evidence="6 10" id="KW-0812">Transmembrane</keyword>
<evidence type="ECO:0000256" key="7">
    <source>
        <dbReference type="ARBA" id="ARBA00022989"/>
    </source>
</evidence>
<feature type="transmembrane region" description="Helical" evidence="10">
    <location>
        <begin position="194"/>
        <end position="217"/>
    </location>
</feature>
<dbReference type="Gene3D" id="3.30.70.3040">
    <property type="match status" value="1"/>
</dbReference>
<proteinExistence type="inferred from homology"/>
<keyword evidence="7 10" id="KW-1133">Transmembrane helix</keyword>
<dbReference type="PIRSF" id="PIRSF003097">
    <property type="entry name" value="FtsX"/>
    <property type="match status" value="1"/>
</dbReference>
<evidence type="ECO:0000259" key="12">
    <source>
        <dbReference type="Pfam" id="PF18075"/>
    </source>
</evidence>
<evidence type="ECO:0000256" key="1">
    <source>
        <dbReference type="ARBA" id="ARBA00004651"/>
    </source>
</evidence>
<keyword evidence="5" id="KW-0132">Cell division</keyword>
<evidence type="ECO:0000256" key="3">
    <source>
        <dbReference type="ARBA" id="ARBA00021907"/>
    </source>
</evidence>
<sequence>MLFSINTLIVIRILTDEATKLVKEQIDVSIFFGYQATDEDIQEVRGYIAQFPEVVSSEYFTREQVLEQFRAEHADNPDIIASVDELGENPLGSTLVVKTREPRDYQKIIDALRVPEYENIIEAKTFGDTEAAIGRIDTITTQVGRFTVALTILFAAIAFLIILNTIRVSIYTQRTEISIKKLVGATNWFVRGPYLVEALVFSSVSVAITSGLLYFGFRFLDPYVTVVFERPGILTGYFLSNILFLLVIQFGAVLILTTLSTLLAMRRYLRV</sequence>
<dbReference type="PANTHER" id="PTHR47755">
    <property type="entry name" value="CELL DIVISION PROTEIN FTSX"/>
    <property type="match status" value="1"/>
</dbReference>
<dbReference type="InterPro" id="IPR004513">
    <property type="entry name" value="FtsX"/>
</dbReference>
<dbReference type="AlphaFoldDB" id="A0A1F6MFB9"/>
<dbReference type="GO" id="GO:0051301">
    <property type="term" value="P:cell division"/>
    <property type="evidence" value="ECO:0007669"/>
    <property type="project" value="UniProtKB-KW"/>
</dbReference>
<dbReference type="Proteomes" id="UP000177457">
    <property type="component" value="Unassembled WGS sequence"/>
</dbReference>
<comment type="caution">
    <text evidence="13">The sequence shown here is derived from an EMBL/GenBank/DDBJ whole genome shotgun (WGS) entry which is preliminary data.</text>
</comment>
<organism evidence="13 14">
    <name type="scientific">Candidatus Magasanikbacteria bacterium RIFCSPHIGHO2_02_FULL_51_14</name>
    <dbReference type="NCBI Taxonomy" id="1798683"/>
    <lineage>
        <taxon>Bacteria</taxon>
        <taxon>Candidatus Magasanikiibacteriota</taxon>
    </lineage>
</organism>
<dbReference type="GO" id="GO:0005886">
    <property type="term" value="C:plasma membrane"/>
    <property type="evidence" value="ECO:0007669"/>
    <property type="project" value="UniProtKB-SubCell"/>
</dbReference>
<feature type="domain" description="ABC3 transporter permease C-terminal" evidence="11">
    <location>
        <begin position="150"/>
        <end position="270"/>
    </location>
</feature>
<evidence type="ECO:0000313" key="13">
    <source>
        <dbReference type="EMBL" id="OGH70341.1"/>
    </source>
</evidence>
<accession>A0A1F6MFB9</accession>
<dbReference type="InterPro" id="IPR003838">
    <property type="entry name" value="ABC3_permease_C"/>
</dbReference>
<feature type="transmembrane region" description="Helical" evidence="10">
    <location>
        <begin position="146"/>
        <end position="166"/>
    </location>
</feature>